<protein>
    <recommendedName>
        <fullName evidence="3">AbiEi antitoxin of type IV toxin-antitoxin system</fullName>
    </recommendedName>
</protein>
<evidence type="ECO:0008006" key="3">
    <source>
        <dbReference type="Google" id="ProtNLM"/>
    </source>
</evidence>
<dbReference type="RefSeq" id="WP_169400201.1">
    <property type="nucleotide sequence ID" value="NZ_BAAAJH010000026.1"/>
</dbReference>
<evidence type="ECO:0000313" key="1">
    <source>
        <dbReference type="EMBL" id="NMH82189.1"/>
    </source>
</evidence>
<reference evidence="1 2" key="1">
    <citation type="submission" date="2020-04" db="EMBL/GenBank/DDBJ databases">
        <authorList>
            <person name="Klaysubun C."/>
            <person name="Duangmal K."/>
            <person name="Lipun K."/>
        </authorList>
    </citation>
    <scope>NUCLEOTIDE SEQUENCE [LARGE SCALE GENOMIC DNA]</scope>
    <source>
        <strain evidence="1 2">JCM 11839</strain>
    </source>
</reference>
<evidence type="ECO:0000313" key="2">
    <source>
        <dbReference type="Proteomes" id="UP001296706"/>
    </source>
</evidence>
<organism evidence="1 2">
    <name type="scientific">Pseudonocardia xinjiangensis</name>
    <dbReference type="NCBI Taxonomy" id="75289"/>
    <lineage>
        <taxon>Bacteria</taxon>
        <taxon>Bacillati</taxon>
        <taxon>Actinomycetota</taxon>
        <taxon>Actinomycetes</taxon>
        <taxon>Pseudonocardiales</taxon>
        <taxon>Pseudonocardiaceae</taxon>
        <taxon>Pseudonocardia</taxon>
    </lineage>
</organism>
<dbReference type="Proteomes" id="UP001296706">
    <property type="component" value="Unassembled WGS sequence"/>
</dbReference>
<name>A0ABX1RRM5_9PSEU</name>
<dbReference type="EMBL" id="JAAXKY010000204">
    <property type="protein sequence ID" value="NMH82189.1"/>
    <property type="molecule type" value="Genomic_DNA"/>
</dbReference>
<sequence>MQRESPALVVRPGLLAAGFTDEELKRWRAQGRLVTVRPGVYVRATDTGPDHPAARHGLAIRAAVQQLAPGAVMSHVSAAVLHGLPLWAAPLDRVHVTRNRRSGGRRSRYLHLHAAALEPDEVVLVAGIAVTSVARTIADLARFLPFEPAVVPADAALHRGLVTRAALADAVERSSNRRGNTAARRVVAFADGRSESPGESRSRVALQRAGLPAPVLQYVIRSADGTAIARVDFGWPKLRTVGEFDGLVKYGRLLQPGQVPAEVVVEEKRREDAIRDEDLRVRRWGWDDLDHFEPVAGRLRLAFDAS</sequence>
<comment type="caution">
    <text evidence="1">The sequence shown here is derived from an EMBL/GenBank/DDBJ whole genome shotgun (WGS) entry which is preliminary data.</text>
</comment>
<proteinExistence type="predicted"/>
<gene>
    <name evidence="1" type="ORF">HF577_34505</name>
</gene>
<keyword evidence="2" id="KW-1185">Reference proteome</keyword>
<accession>A0ABX1RRM5</accession>